<dbReference type="InterPro" id="IPR005178">
    <property type="entry name" value="Ostalpha/TMEM184C"/>
</dbReference>
<evidence type="ECO:0000256" key="2">
    <source>
        <dbReference type="ARBA" id="ARBA00022692"/>
    </source>
</evidence>
<gene>
    <name evidence="6" type="ORF">RJ641_026643</name>
</gene>
<proteinExistence type="predicted"/>
<evidence type="ECO:0000256" key="3">
    <source>
        <dbReference type="ARBA" id="ARBA00022989"/>
    </source>
</evidence>
<dbReference type="EMBL" id="JBAMMX010000004">
    <property type="protein sequence ID" value="KAK6941266.1"/>
    <property type="molecule type" value="Genomic_DNA"/>
</dbReference>
<evidence type="ECO:0000313" key="6">
    <source>
        <dbReference type="EMBL" id="KAK6941266.1"/>
    </source>
</evidence>
<evidence type="ECO:0000256" key="5">
    <source>
        <dbReference type="SAM" id="Phobius"/>
    </source>
</evidence>
<evidence type="ECO:0000313" key="7">
    <source>
        <dbReference type="Proteomes" id="UP001370490"/>
    </source>
</evidence>
<reference evidence="6 7" key="1">
    <citation type="submission" date="2023-12" db="EMBL/GenBank/DDBJ databases">
        <title>A high-quality genome assembly for Dillenia turbinata (Dilleniales).</title>
        <authorList>
            <person name="Chanderbali A."/>
        </authorList>
    </citation>
    <scope>NUCLEOTIDE SEQUENCE [LARGE SCALE GENOMIC DNA]</scope>
    <source>
        <strain evidence="6">LSX21</strain>
        <tissue evidence="6">Leaf</tissue>
    </source>
</reference>
<protein>
    <submittedName>
        <fullName evidence="6">Organic solute transporter subunit alpha/Transmembrane protein 184</fullName>
    </submittedName>
</protein>
<organism evidence="6 7">
    <name type="scientific">Dillenia turbinata</name>
    <dbReference type="NCBI Taxonomy" id="194707"/>
    <lineage>
        <taxon>Eukaryota</taxon>
        <taxon>Viridiplantae</taxon>
        <taxon>Streptophyta</taxon>
        <taxon>Embryophyta</taxon>
        <taxon>Tracheophyta</taxon>
        <taxon>Spermatophyta</taxon>
        <taxon>Magnoliopsida</taxon>
        <taxon>eudicotyledons</taxon>
        <taxon>Gunneridae</taxon>
        <taxon>Pentapetalae</taxon>
        <taxon>Dilleniales</taxon>
        <taxon>Dilleniaceae</taxon>
        <taxon>Dillenia</taxon>
    </lineage>
</organism>
<dbReference type="GO" id="GO:0016020">
    <property type="term" value="C:membrane"/>
    <property type="evidence" value="ECO:0007669"/>
    <property type="project" value="UniProtKB-SubCell"/>
</dbReference>
<sequence length="83" mass="9558">MKIFSQLLHTTICAWKDLFSTINFGLVQYMILKTFCAFLVLFLELFGVYGDREFKWYYGWVPIHGGGTELQSNVGVVLRCAVL</sequence>
<keyword evidence="3 5" id="KW-1133">Transmembrane helix</keyword>
<keyword evidence="7" id="KW-1185">Reference proteome</keyword>
<evidence type="ECO:0000256" key="1">
    <source>
        <dbReference type="ARBA" id="ARBA00004141"/>
    </source>
</evidence>
<accession>A0AAN8ZKJ7</accession>
<feature type="transmembrane region" description="Helical" evidence="5">
    <location>
        <begin position="26"/>
        <end position="49"/>
    </location>
</feature>
<comment type="subcellular location">
    <subcellularLocation>
        <location evidence="1">Membrane</location>
        <topology evidence="1">Multi-pass membrane protein</topology>
    </subcellularLocation>
</comment>
<evidence type="ECO:0000256" key="4">
    <source>
        <dbReference type="ARBA" id="ARBA00023136"/>
    </source>
</evidence>
<keyword evidence="4 5" id="KW-0472">Membrane</keyword>
<dbReference type="AlphaFoldDB" id="A0AAN8ZKJ7"/>
<dbReference type="Proteomes" id="UP001370490">
    <property type="component" value="Unassembled WGS sequence"/>
</dbReference>
<comment type="caution">
    <text evidence="6">The sequence shown here is derived from an EMBL/GenBank/DDBJ whole genome shotgun (WGS) entry which is preliminary data.</text>
</comment>
<name>A0AAN8ZKJ7_9MAGN</name>
<dbReference type="Pfam" id="PF03619">
    <property type="entry name" value="Solute_trans_a"/>
    <property type="match status" value="1"/>
</dbReference>
<keyword evidence="2 5" id="KW-0812">Transmembrane</keyword>